<dbReference type="GO" id="GO:0008194">
    <property type="term" value="F:UDP-glycosyltransferase activity"/>
    <property type="evidence" value="ECO:0007669"/>
    <property type="project" value="InterPro"/>
</dbReference>
<dbReference type="EMBL" id="MBLM01000158">
    <property type="protein sequence ID" value="OHV29828.1"/>
    <property type="molecule type" value="Genomic_DNA"/>
</dbReference>
<dbReference type="OrthoDB" id="3253247at2"/>
<dbReference type="InterPro" id="IPR050426">
    <property type="entry name" value="Glycosyltransferase_28"/>
</dbReference>
<dbReference type="InterPro" id="IPR004276">
    <property type="entry name" value="GlycoTrans_28_N"/>
</dbReference>
<dbReference type="Proteomes" id="UP000179627">
    <property type="component" value="Unassembled WGS sequence"/>
</dbReference>
<dbReference type="GO" id="GO:0016758">
    <property type="term" value="F:hexosyltransferase activity"/>
    <property type="evidence" value="ECO:0007669"/>
    <property type="project" value="InterPro"/>
</dbReference>
<evidence type="ECO:0000259" key="1">
    <source>
        <dbReference type="Pfam" id="PF03033"/>
    </source>
</evidence>
<accession>A0A1S1Q4J1</accession>
<feature type="domain" description="Glycosyltransferase family 28 N-terminal" evidence="1">
    <location>
        <begin position="3"/>
        <end position="65"/>
    </location>
</feature>
<protein>
    <submittedName>
        <fullName evidence="3">Glycosyl transferase</fullName>
    </submittedName>
</protein>
<evidence type="ECO:0000259" key="2">
    <source>
        <dbReference type="Pfam" id="PF06722"/>
    </source>
</evidence>
<sequence>MRVAVFVMGTRGDAQPAAILGAELARRGHEVVLGLPEDLAHFGLSMGVETASIGVGAHDFMGSEEVRAWLASGDLGKLMMGFSRYKRQQATRIADAMAEISDGADLIVSGVTIEDEAACIAEWRGVPMASLHHTPMRANGAFPFFLASTRRFPRAVNHFMYHAVQSAGWRVLAADVNRLRARLGLRPTRVPTPRRLARAGATELQAYSRFLVPELAAWGPRRPLVGFLTLSAEQRKLLGEHQLDPAVDQWLDDGEPPAYFGFGSMPVQDPSRVLDLISTVARRLGLRALVSAGWSDIPTGISADQRVRVVGNLDHDTVLPRCRIAVHHGGAGTTAASVGAGLPTVVCSVIGDQPFWGAQLERLGIGATLRFPEMSERTLVRAAEPLLDREPRERAARLAAQLRSEDAAGCAADFLEKAQRS</sequence>
<reference evidence="4" key="1">
    <citation type="submission" date="2016-07" db="EMBL/GenBank/DDBJ databases">
        <title>Sequence Frankia sp. strain CcI1.17.</title>
        <authorList>
            <person name="Ghodhbane-Gtari F."/>
            <person name="Swanson E."/>
            <person name="Gueddou A."/>
            <person name="Morris K."/>
            <person name="Hezbri K."/>
            <person name="Ktari A."/>
            <person name="Nouioui I."/>
            <person name="Abebe-Akele F."/>
            <person name="Simpson S."/>
            <person name="Thomas K."/>
            <person name="Gtari M."/>
            <person name="Tisa L.S."/>
            <person name="Hurst S."/>
        </authorList>
    </citation>
    <scope>NUCLEOTIDE SEQUENCE [LARGE SCALE GENOMIC DNA]</scope>
    <source>
        <strain evidence="4">Cc1.17</strain>
    </source>
</reference>
<dbReference type="SUPFAM" id="SSF53756">
    <property type="entry name" value="UDP-Glycosyltransferase/glycogen phosphorylase"/>
    <property type="match status" value="1"/>
</dbReference>
<name>A0A1S1Q4J1_9ACTN</name>
<keyword evidence="4" id="KW-1185">Reference proteome</keyword>
<dbReference type="Gene3D" id="3.40.50.2000">
    <property type="entry name" value="Glycogen Phosphorylase B"/>
    <property type="match status" value="2"/>
</dbReference>
<gene>
    <name evidence="3" type="ORF">CC117_28335</name>
</gene>
<dbReference type="AlphaFoldDB" id="A0A1S1Q4J1"/>
<dbReference type="FunFam" id="3.40.50.2000:FF:000009">
    <property type="entry name" value="Sterol 3-beta-glucosyltransferase UGT80A2"/>
    <property type="match status" value="1"/>
</dbReference>
<evidence type="ECO:0000313" key="4">
    <source>
        <dbReference type="Proteomes" id="UP000179627"/>
    </source>
</evidence>
<keyword evidence="3" id="KW-0808">Transferase</keyword>
<dbReference type="GO" id="GO:0033072">
    <property type="term" value="P:vancomycin biosynthetic process"/>
    <property type="evidence" value="ECO:0007669"/>
    <property type="project" value="UniProtKB-ARBA"/>
</dbReference>
<dbReference type="InterPro" id="IPR010610">
    <property type="entry name" value="EryCIII-like_C"/>
</dbReference>
<dbReference type="RefSeq" id="WP_071090055.1">
    <property type="nucleotide sequence ID" value="NZ_MBLM01000158.1"/>
</dbReference>
<dbReference type="Pfam" id="PF03033">
    <property type="entry name" value="Glyco_transf_28"/>
    <property type="match status" value="1"/>
</dbReference>
<dbReference type="CDD" id="cd03784">
    <property type="entry name" value="GT1_Gtf-like"/>
    <property type="match status" value="1"/>
</dbReference>
<feature type="domain" description="Erythromycin biosynthesis protein CIII-like C-terminal" evidence="2">
    <location>
        <begin position="305"/>
        <end position="405"/>
    </location>
</feature>
<dbReference type="GO" id="GO:0005975">
    <property type="term" value="P:carbohydrate metabolic process"/>
    <property type="evidence" value="ECO:0007669"/>
    <property type="project" value="InterPro"/>
</dbReference>
<comment type="caution">
    <text evidence="3">The sequence shown here is derived from an EMBL/GenBank/DDBJ whole genome shotgun (WGS) entry which is preliminary data.</text>
</comment>
<dbReference type="PANTHER" id="PTHR48050:SF13">
    <property type="entry name" value="STEROL 3-BETA-GLUCOSYLTRANSFERASE UGT80A2"/>
    <property type="match status" value="1"/>
</dbReference>
<proteinExistence type="predicted"/>
<organism evidence="3 4">
    <name type="scientific">Parafrankia colletiae</name>
    <dbReference type="NCBI Taxonomy" id="573497"/>
    <lineage>
        <taxon>Bacteria</taxon>
        <taxon>Bacillati</taxon>
        <taxon>Actinomycetota</taxon>
        <taxon>Actinomycetes</taxon>
        <taxon>Frankiales</taxon>
        <taxon>Frankiaceae</taxon>
        <taxon>Parafrankia</taxon>
    </lineage>
</organism>
<dbReference type="InterPro" id="IPR002213">
    <property type="entry name" value="UDP_glucos_trans"/>
</dbReference>
<dbReference type="PANTHER" id="PTHR48050">
    <property type="entry name" value="STEROL 3-BETA-GLUCOSYLTRANSFERASE"/>
    <property type="match status" value="1"/>
</dbReference>
<dbReference type="Pfam" id="PF06722">
    <property type="entry name" value="EryCIII-like_C"/>
    <property type="match status" value="1"/>
</dbReference>
<evidence type="ECO:0000313" key="3">
    <source>
        <dbReference type="EMBL" id="OHV29828.1"/>
    </source>
</evidence>